<dbReference type="RefSeq" id="WP_150074077.1">
    <property type="nucleotide sequence ID" value="NZ_VWOX01000001.1"/>
</dbReference>
<evidence type="ECO:0000313" key="3">
    <source>
        <dbReference type="Proteomes" id="UP000324479"/>
    </source>
</evidence>
<feature type="region of interest" description="Disordered" evidence="1">
    <location>
        <begin position="162"/>
        <end position="206"/>
    </location>
</feature>
<evidence type="ECO:0008006" key="4">
    <source>
        <dbReference type="Google" id="ProtNLM"/>
    </source>
</evidence>
<protein>
    <recommendedName>
        <fullName evidence="4">Condensation domain-containing protein</fullName>
    </recommendedName>
</protein>
<feature type="compositionally biased region" description="Low complexity" evidence="1">
    <location>
        <begin position="181"/>
        <end position="192"/>
    </location>
</feature>
<feature type="compositionally biased region" description="Polar residues" evidence="1">
    <location>
        <begin position="1"/>
        <end position="11"/>
    </location>
</feature>
<proteinExistence type="predicted"/>
<reference evidence="2 3" key="1">
    <citation type="submission" date="2019-08" db="EMBL/GenBank/DDBJ databases">
        <authorList>
            <person name="Dhanesh K."/>
            <person name="Kumar G."/>
            <person name="Sasikala C."/>
            <person name="Venkata Ramana C."/>
        </authorList>
    </citation>
    <scope>NUCLEOTIDE SEQUENCE [LARGE SCALE GENOMIC DNA]</scope>
    <source>
        <strain evidence="2 3">JC645</strain>
    </source>
</reference>
<keyword evidence="3" id="KW-1185">Reference proteome</keyword>
<accession>A0A5M6DLG0</accession>
<evidence type="ECO:0000256" key="1">
    <source>
        <dbReference type="SAM" id="MobiDB-lite"/>
    </source>
</evidence>
<comment type="caution">
    <text evidence="2">The sequence shown here is derived from an EMBL/GenBank/DDBJ whole genome shotgun (WGS) entry which is preliminary data.</text>
</comment>
<dbReference type="SUPFAM" id="SSF52777">
    <property type="entry name" value="CoA-dependent acyltransferases"/>
    <property type="match status" value="1"/>
</dbReference>
<sequence length="487" mass="52804">MSEATVQSNPATAHRAGDDAGTYPSSVVERYLSRKVHGTGMVFESIFRLDSAPEIEPLRQAWLQTVQRHRRLRSTLSGTGRHQHWQLTEIRIPRCFAVSDAPLTDRSGGLPLPNVRDGVGGVLTVSRCQTRPGIRFQFHHGACDGIGAARIVGDFFAALHGHSRTPTSQHEPPTADDDDGTTAAAAETTSESDGGGSSAGDATGTVTLPDFRNTWKTIRGRNVRFAPHVVRQVRKASSEPIEFDHGEFARDTLLLELDTLTSANLRRWLRTKKLPLNDFAVAAVSLALAEHSSSVAGRRMHVMVVNPVQMRSWQQRRCSANHLGFAFIRRRHADLDSANPASVEQAIDSIHQELHSVRSLGIAGELMWGIGQVERIPGVLPVMERTGWFSPTASVTSLSSVRYARRYGFAGGPKVGDADILRFSMAAPLQHDGQLAVTVWDVAGTIGLSFRVAQAETDWLAAANAVADSIRKLSGAVSSSVLQPATV</sequence>
<dbReference type="EMBL" id="VWOX01000001">
    <property type="protein sequence ID" value="KAA5546970.1"/>
    <property type="molecule type" value="Genomic_DNA"/>
</dbReference>
<feature type="region of interest" description="Disordered" evidence="1">
    <location>
        <begin position="1"/>
        <end position="23"/>
    </location>
</feature>
<dbReference type="Proteomes" id="UP000324479">
    <property type="component" value="Unassembled WGS sequence"/>
</dbReference>
<dbReference type="AlphaFoldDB" id="A0A5M6DLG0"/>
<organism evidence="2 3">
    <name type="scientific">Roseiconus nitratireducens</name>
    <dbReference type="NCBI Taxonomy" id="2605748"/>
    <lineage>
        <taxon>Bacteria</taxon>
        <taxon>Pseudomonadati</taxon>
        <taxon>Planctomycetota</taxon>
        <taxon>Planctomycetia</taxon>
        <taxon>Pirellulales</taxon>
        <taxon>Pirellulaceae</taxon>
        <taxon>Roseiconus</taxon>
    </lineage>
</organism>
<gene>
    <name evidence="2" type="ORF">FYK55_00680</name>
</gene>
<evidence type="ECO:0000313" key="2">
    <source>
        <dbReference type="EMBL" id="KAA5546970.1"/>
    </source>
</evidence>
<name>A0A5M6DLG0_9BACT</name>